<name>A0A6P8ISV7_ACTTE</name>
<organism evidence="1 2">
    <name type="scientific">Actinia tenebrosa</name>
    <name type="common">Australian red waratah sea anemone</name>
    <dbReference type="NCBI Taxonomy" id="6105"/>
    <lineage>
        <taxon>Eukaryota</taxon>
        <taxon>Metazoa</taxon>
        <taxon>Cnidaria</taxon>
        <taxon>Anthozoa</taxon>
        <taxon>Hexacorallia</taxon>
        <taxon>Actiniaria</taxon>
        <taxon>Actiniidae</taxon>
        <taxon>Actinia</taxon>
    </lineage>
</organism>
<sequence>MTSSTLVQALPGNPQSPYDIIHENRNDVMSLATSTCGVLSLGRSTENLAEDRDFFCFGGDRGPETLGNDFVNKSDVWPTTPARKHATIINIVAIFQRGSRMTIKDG</sequence>
<proteinExistence type="predicted"/>
<accession>A0A6P8ISV7</accession>
<gene>
    <name evidence="2" type="primary">LOC116304655</name>
</gene>
<evidence type="ECO:0000313" key="2">
    <source>
        <dbReference type="RefSeq" id="XP_031570276.1"/>
    </source>
</evidence>
<keyword evidence="1" id="KW-1185">Reference proteome</keyword>
<dbReference type="RefSeq" id="XP_031570276.1">
    <property type="nucleotide sequence ID" value="XM_031714416.1"/>
</dbReference>
<reference evidence="2" key="1">
    <citation type="submission" date="2025-08" db="UniProtKB">
        <authorList>
            <consortium name="RefSeq"/>
        </authorList>
    </citation>
    <scope>IDENTIFICATION</scope>
    <source>
        <tissue evidence="2">Tentacle</tissue>
    </source>
</reference>
<protein>
    <submittedName>
        <fullName evidence="2">Uncharacterized protein LOC116304655 isoform X2</fullName>
    </submittedName>
</protein>
<dbReference type="Proteomes" id="UP000515163">
    <property type="component" value="Unplaced"/>
</dbReference>
<dbReference type="GeneID" id="116304655"/>
<dbReference type="AlphaFoldDB" id="A0A6P8ISV7"/>
<evidence type="ECO:0000313" key="1">
    <source>
        <dbReference type="Proteomes" id="UP000515163"/>
    </source>
</evidence>